<dbReference type="AlphaFoldDB" id="A0A1Y2G810"/>
<dbReference type="RefSeq" id="XP_021875356.1">
    <property type="nucleotide sequence ID" value="XM_022020127.1"/>
</dbReference>
<evidence type="ECO:0000313" key="2">
    <source>
        <dbReference type="EMBL" id="ORY95149.1"/>
    </source>
</evidence>
<accession>A0A1Y2G810</accession>
<dbReference type="OrthoDB" id="2493159at2759"/>
<gene>
    <name evidence="2" type="ORF">BCR41DRAFT_240786</name>
    <name evidence="3" type="ORF">BCR41DRAFT_240794</name>
</gene>
<protein>
    <submittedName>
        <fullName evidence="2">Uncharacterized protein</fullName>
    </submittedName>
</protein>
<reference evidence="2 4" key="1">
    <citation type="submission" date="2016-07" db="EMBL/GenBank/DDBJ databases">
        <title>Pervasive Adenine N6-methylation of Active Genes in Fungi.</title>
        <authorList>
            <consortium name="DOE Joint Genome Institute"/>
            <person name="Mondo S.J."/>
            <person name="Dannebaum R.O."/>
            <person name="Kuo R.C."/>
            <person name="Labutti K."/>
            <person name="Haridas S."/>
            <person name="Kuo A."/>
            <person name="Salamov A."/>
            <person name="Ahrendt S.R."/>
            <person name="Lipzen A."/>
            <person name="Sullivan W."/>
            <person name="Andreopoulos W.B."/>
            <person name="Clum A."/>
            <person name="Lindquist E."/>
            <person name="Daum C."/>
            <person name="Ramamoorthy G.K."/>
            <person name="Gryganskyi A."/>
            <person name="Culley D."/>
            <person name="Magnuson J.K."/>
            <person name="James T.Y."/>
            <person name="O'Malley M.A."/>
            <person name="Stajich J.E."/>
            <person name="Spatafora J.W."/>
            <person name="Visel A."/>
            <person name="Grigoriev I.V."/>
        </authorList>
    </citation>
    <scope>NUCLEOTIDE SEQUENCE [LARGE SCALE GENOMIC DNA]</scope>
    <source>
        <strain evidence="2 4">NRRL 3116</strain>
    </source>
</reference>
<name>A0A1Y2G810_9FUNG</name>
<dbReference type="Proteomes" id="UP000193648">
    <property type="component" value="Unassembled WGS sequence"/>
</dbReference>
<feature type="compositionally biased region" description="Polar residues" evidence="1">
    <location>
        <begin position="126"/>
        <end position="141"/>
    </location>
</feature>
<dbReference type="InParanoid" id="A0A1Y2G810"/>
<dbReference type="EMBL" id="MCFF01000084">
    <property type="protein sequence ID" value="ORY95149.1"/>
    <property type="molecule type" value="Genomic_DNA"/>
</dbReference>
<proteinExistence type="predicted"/>
<comment type="caution">
    <text evidence="2">The sequence shown here is derived from an EMBL/GenBank/DDBJ whole genome shotgun (WGS) entry which is preliminary data.</text>
</comment>
<dbReference type="GeneID" id="33561971"/>
<evidence type="ECO:0000313" key="4">
    <source>
        <dbReference type="Proteomes" id="UP000193648"/>
    </source>
</evidence>
<feature type="region of interest" description="Disordered" evidence="1">
    <location>
        <begin position="112"/>
        <end position="148"/>
    </location>
</feature>
<evidence type="ECO:0000256" key="1">
    <source>
        <dbReference type="SAM" id="MobiDB-lite"/>
    </source>
</evidence>
<evidence type="ECO:0000313" key="3">
    <source>
        <dbReference type="EMBL" id="ORY95150.1"/>
    </source>
</evidence>
<organism evidence="2 4">
    <name type="scientific">Lobosporangium transversale</name>
    <dbReference type="NCBI Taxonomy" id="64571"/>
    <lineage>
        <taxon>Eukaryota</taxon>
        <taxon>Fungi</taxon>
        <taxon>Fungi incertae sedis</taxon>
        <taxon>Mucoromycota</taxon>
        <taxon>Mortierellomycotina</taxon>
        <taxon>Mortierellomycetes</taxon>
        <taxon>Mortierellales</taxon>
        <taxon>Mortierellaceae</taxon>
        <taxon>Lobosporangium</taxon>
    </lineage>
</organism>
<keyword evidence="4" id="KW-1185">Reference proteome</keyword>
<sequence>MIFSLFCPSFHRPTLSSSCCVEIPKPFCFSRSIQQSTSHFSDFCHFAELILEKSIFYFYFFQKAKMEKEFGFFSEERMLPGSSLGSATVSTMASSNVLTAAPSLDVEIPPLPLSPSLKRSRGRPKNASQAPQQQLIKSRSQLHPRPYQSLPAEPAVRLDQSLDRSIPLQYVSEYQSQDPPDAEERSVDDMNDCSGIKPKTLASYQPTYRLWKAFCEKYRERYEDKDGRALYLVDSQDKVVCFFREVILKKTILKRTKPGADFRTHLAAEEDSSAIHGVSLVEILYRFYRNFLSPHILLAVGL</sequence>
<dbReference type="EMBL" id="MCFF01000084">
    <property type="protein sequence ID" value="ORY95150.1"/>
    <property type="molecule type" value="Genomic_DNA"/>
</dbReference>